<evidence type="ECO:0000313" key="1">
    <source>
        <dbReference type="EMBL" id="QHU29822.1"/>
    </source>
</evidence>
<name>A0A6C0LKV5_9ZZZZ</name>
<accession>A0A6C0LKV5</accession>
<organism evidence="1">
    <name type="scientific">viral metagenome</name>
    <dbReference type="NCBI Taxonomy" id="1070528"/>
    <lineage>
        <taxon>unclassified sequences</taxon>
        <taxon>metagenomes</taxon>
        <taxon>organismal metagenomes</taxon>
    </lineage>
</organism>
<proteinExistence type="predicted"/>
<dbReference type="EMBL" id="MN740497">
    <property type="protein sequence ID" value="QHU29822.1"/>
    <property type="molecule type" value="Genomic_DNA"/>
</dbReference>
<dbReference type="AlphaFoldDB" id="A0A6C0LKV5"/>
<reference evidence="1" key="1">
    <citation type="journal article" date="2020" name="Nature">
        <title>Giant virus diversity and host interactions through global metagenomics.</title>
        <authorList>
            <person name="Schulz F."/>
            <person name="Roux S."/>
            <person name="Paez-Espino D."/>
            <person name="Jungbluth S."/>
            <person name="Walsh D.A."/>
            <person name="Denef V.J."/>
            <person name="McMahon K.D."/>
            <person name="Konstantinidis K.T."/>
            <person name="Eloe-Fadrosh E.A."/>
            <person name="Kyrpides N.C."/>
            <person name="Woyke T."/>
        </authorList>
    </citation>
    <scope>NUCLEOTIDE SEQUENCE</scope>
    <source>
        <strain evidence="1">GVMAG-M-3300027810-10</strain>
    </source>
</reference>
<protein>
    <submittedName>
        <fullName evidence="1">Uncharacterized protein</fullName>
    </submittedName>
</protein>
<sequence length="63" mass="7761">MDKNASEKFMKCKKEFLYNAIEDGWTVKKMSNYYIFRKKHEGKKEVFQESYLSHFIEKHLHIK</sequence>